<keyword evidence="4" id="KW-1185">Reference proteome</keyword>
<comment type="caution">
    <text evidence="3">The sequence shown here is derived from an EMBL/GenBank/DDBJ whole genome shotgun (WGS) entry which is preliminary data.</text>
</comment>
<dbReference type="AlphaFoldDB" id="A0A9D4UT18"/>
<feature type="region of interest" description="Disordered" evidence="2">
    <location>
        <begin position="529"/>
        <end position="553"/>
    </location>
</feature>
<dbReference type="OrthoDB" id="620544at2759"/>
<proteinExistence type="predicted"/>
<feature type="region of interest" description="Disordered" evidence="2">
    <location>
        <begin position="477"/>
        <end position="498"/>
    </location>
</feature>
<dbReference type="EMBL" id="JABFUD020000011">
    <property type="protein sequence ID" value="KAI5073325.1"/>
    <property type="molecule type" value="Genomic_DNA"/>
</dbReference>
<name>A0A9D4UT18_ADICA</name>
<feature type="compositionally biased region" description="Low complexity" evidence="2">
    <location>
        <begin position="481"/>
        <end position="496"/>
    </location>
</feature>
<dbReference type="Proteomes" id="UP000886520">
    <property type="component" value="Chromosome 11"/>
</dbReference>
<sequence>MDCDVGTLVDLLREAFPKIDARIIKATALEHGDDVNSALAFLSSIIDDDDEQENASPDSGESVELSGSSTRELNGFIGSVTRTAAPELSNSISQISLASLEEIVEDAKNDKEIVLNLVKEVSDLRGKADLERAAVLRAKSEAATKEESLLKKADELREKVTQKKQDNFLRMGEIYGEKAVLATEARGLKLRLEQVKLQKEKAVTTLHEIKVMLQRCYEEAVEERLAAEEDGRVKEKLAQDILAAEEALMATIEEESRKLDMEAVVCLQLKEFLSHHGSIIDSLQGEMCVLCEDVESFKGQVGDGMWSSISTESLPANVNPEGPYIFRTCKMSLTSLSQGSGRSFEALNGSKHGMHASSRSQETAGNAVEQLNGVSHSNGEDLRQQLKVEEGGGWRLSLANSDSTLCNSDAVMTCNRASSLSSSSTSNERNCDWHQRLTNSESLFGDVMEAMSSPLTERSMRSDIQRTHSFVDNSTMFNKLSSPSSNRSWASSSGSSDGFTYPSNNPHTVEKLNFLSAPCAGDGWVFTPNQMEESKSSTSSSLIKVEAEDYRSD</sequence>
<accession>A0A9D4UT18</accession>
<dbReference type="PANTHER" id="PTHR48280:SF1">
    <property type="entry name" value="CUE DOMAIN-CONTAINING PROTEIN"/>
    <property type="match status" value="1"/>
</dbReference>
<organism evidence="3 4">
    <name type="scientific">Adiantum capillus-veneris</name>
    <name type="common">Maidenhair fern</name>
    <dbReference type="NCBI Taxonomy" id="13818"/>
    <lineage>
        <taxon>Eukaryota</taxon>
        <taxon>Viridiplantae</taxon>
        <taxon>Streptophyta</taxon>
        <taxon>Embryophyta</taxon>
        <taxon>Tracheophyta</taxon>
        <taxon>Polypodiopsida</taxon>
        <taxon>Polypodiidae</taxon>
        <taxon>Polypodiales</taxon>
        <taxon>Pteridineae</taxon>
        <taxon>Pteridaceae</taxon>
        <taxon>Vittarioideae</taxon>
        <taxon>Adiantum</taxon>
    </lineage>
</organism>
<protein>
    <recommendedName>
        <fullName evidence="5">CUE domain-containing protein</fullName>
    </recommendedName>
</protein>
<keyword evidence="1" id="KW-0175">Coiled coil</keyword>
<feature type="coiled-coil region" evidence="1">
    <location>
        <begin position="234"/>
        <end position="262"/>
    </location>
</feature>
<evidence type="ECO:0000313" key="3">
    <source>
        <dbReference type="EMBL" id="KAI5073325.1"/>
    </source>
</evidence>
<dbReference type="CDD" id="cd14279">
    <property type="entry name" value="CUE"/>
    <property type="match status" value="1"/>
</dbReference>
<evidence type="ECO:0000256" key="1">
    <source>
        <dbReference type="SAM" id="Coils"/>
    </source>
</evidence>
<evidence type="ECO:0000256" key="2">
    <source>
        <dbReference type="SAM" id="MobiDB-lite"/>
    </source>
</evidence>
<feature type="coiled-coil region" evidence="1">
    <location>
        <begin position="97"/>
        <end position="166"/>
    </location>
</feature>
<evidence type="ECO:0008006" key="5">
    <source>
        <dbReference type="Google" id="ProtNLM"/>
    </source>
</evidence>
<evidence type="ECO:0000313" key="4">
    <source>
        <dbReference type="Proteomes" id="UP000886520"/>
    </source>
</evidence>
<gene>
    <name evidence="3" type="ORF">GOP47_0011338</name>
</gene>
<reference evidence="3" key="1">
    <citation type="submission" date="2021-01" db="EMBL/GenBank/DDBJ databases">
        <title>Adiantum capillus-veneris genome.</title>
        <authorList>
            <person name="Fang Y."/>
            <person name="Liao Q."/>
        </authorList>
    </citation>
    <scope>NUCLEOTIDE SEQUENCE</scope>
    <source>
        <strain evidence="3">H3</strain>
        <tissue evidence="3">Leaf</tissue>
    </source>
</reference>
<dbReference type="PANTHER" id="PTHR48280">
    <property type="entry name" value="OS05G0394900 PROTEIN"/>
    <property type="match status" value="1"/>
</dbReference>